<keyword evidence="3" id="KW-1185">Reference proteome</keyword>
<proteinExistence type="predicted"/>
<accession>A0A815ET18</accession>
<feature type="region of interest" description="Disordered" evidence="1">
    <location>
        <begin position="113"/>
        <end position="133"/>
    </location>
</feature>
<dbReference type="EMBL" id="CAJNOM010000281">
    <property type="protein sequence ID" value="CAF1316251.1"/>
    <property type="molecule type" value="Genomic_DNA"/>
</dbReference>
<evidence type="ECO:0000313" key="2">
    <source>
        <dbReference type="EMBL" id="CAF1316251.1"/>
    </source>
</evidence>
<dbReference type="AlphaFoldDB" id="A0A815ET18"/>
<name>A0A815ET18_9BILA</name>
<gene>
    <name evidence="2" type="ORF">QVE165_LOCUS32076</name>
</gene>
<evidence type="ECO:0000313" key="3">
    <source>
        <dbReference type="Proteomes" id="UP000663832"/>
    </source>
</evidence>
<reference evidence="2" key="1">
    <citation type="submission" date="2021-02" db="EMBL/GenBank/DDBJ databases">
        <authorList>
            <person name="Nowell W R."/>
        </authorList>
    </citation>
    <scope>NUCLEOTIDE SEQUENCE</scope>
</reference>
<protein>
    <submittedName>
        <fullName evidence="2">Uncharacterized protein</fullName>
    </submittedName>
</protein>
<organism evidence="2 3">
    <name type="scientific">Adineta steineri</name>
    <dbReference type="NCBI Taxonomy" id="433720"/>
    <lineage>
        <taxon>Eukaryota</taxon>
        <taxon>Metazoa</taxon>
        <taxon>Spiralia</taxon>
        <taxon>Gnathifera</taxon>
        <taxon>Rotifera</taxon>
        <taxon>Eurotatoria</taxon>
        <taxon>Bdelloidea</taxon>
        <taxon>Adinetida</taxon>
        <taxon>Adinetidae</taxon>
        <taxon>Adineta</taxon>
    </lineage>
</organism>
<evidence type="ECO:0000256" key="1">
    <source>
        <dbReference type="SAM" id="MobiDB-lite"/>
    </source>
</evidence>
<feature type="compositionally biased region" description="Low complexity" evidence="1">
    <location>
        <begin position="175"/>
        <end position="184"/>
    </location>
</feature>
<dbReference type="OrthoDB" id="10020799at2759"/>
<feature type="region of interest" description="Disordered" evidence="1">
    <location>
        <begin position="159"/>
        <end position="216"/>
    </location>
</feature>
<sequence length="503" mass="56392">MSQNGTTPTTDENRVPTTIPQSLYVPMMPMFFPYGNANVPAQQFFAPTIYPNVSAYPSNGNHRHGNFGVGYNAYYTQFYPTQNNILPQATHVTNPSVLISQRPLMPHSLPAIQQQQQQQHSLTTYSTKGNDNERNMNLNIRECQSPVINETKTAHIIDLNDNNNNNTSARVRQNSSSTSSLMSHSELDQNIRPHLPPTSASSSSLAQEIDSDNNSTDDFLTFIEQKTKTTTTAAAATKMPELNPFANEFSFASNKTLTNDSSITTNGIDNHTSNENHSSYRLLFDNLIEKSLESIEVFKQSTKKVSVNDISTQCNPTNDCIHRSTQTIEHINNSDLIKDYSLRTIKLMDKLSENFRTIYQNELHNEYKTMAQTCDELRHLILFIHRITLSLSDDDQQQKISSIDLGNPFSNIVQDLANDTTNINKYQISSQITHSAGRGTRRLMSLTSNSPVSSFSCRQIEPIAIVKSSLCLICQKPLDDTDDDVMHSLCRSLSSYPNVSTNT</sequence>
<feature type="compositionally biased region" description="Polar residues" evidence="1">
    <location>
        <begin position="120"/>
        <end position="129"/>
    </location>
</feature>
<comment type="caution">
    <text evidence="2">The sequence shown here is derived from an EMBL/GenBank/DDBJ whole genome shotgun (WGS) entry which is preliminary data.</text>
</comment>
<dbReference type="Proteomes" id="UP000663832">
    <property type="component" value="Unassembled WGS sequence"/>
</dbReference>